<dbReference type="PANTHER" id="PTHR23117:SF18">
    <property type="entry name" value="LEUCINE-RICH REPEAT AND GUANYLATE KINASE DOMAIN-CONTAINING PROTEIN"/>
    <property type="match status" value="1"/>
</dbReference>
<dbReference type="FunFam" id="3.80.10.10:FF:000238">
    <property type="entry name" value="Leucine rich repeats and guanylate kinase domain containing"/>
    <property type="match status" value="1"/>
</dbReference>
<feature type="region of interest" description="Disordered" evidence="4">
    <location>
        <begin position="1"/>
        <end position="58"/>
    </location>
</feature>
<feature type="region of interest" description="Disordered" evidence="4">
    <location>
        <begin position="558"/>
        <end position="580"/>
    </location>
</feature>
<feature type="region of interest" description="Disordered" evidence="4">
    <location>
        <begin position="716"/>
        <end position="782"/>
    </location>
</feature>
<feature type="compositionally biased region" description="Basic and acidic residues" evidence="4">
    <location>
        <begin position="761"/>
        <end position="772"/>
    </location>
</feature>
<name>A0A2D0T2P8_ICTPU</name>
<organism evidence="6 7">
    <name type="scientific">Ictalurus punctatus</name>
    <name type="common">Channel catfish</name>
    <name type="synonym">Silurus punctatus</name>
    <dbReference type="NCBI Taxonomy" id="7998"/>
    <lineage>
        <taxon>Eukaryota</taxon>
        <taxon>Metazoa</taxon>
        <taxon>Chordata</taxon>
        <taxon>Craniata</taxon>
        <taxon>Vertebrata</taxon>
        <taxon>Euteleostomi</taxon>
        <taxon>Actinopterygii</taxon>
        <taxon>Neopterygii</taxon>
        <taxon>Teleostei</taxon>
        <taxon>Ostariophysi</taxon>
        <taxon>Siluriformes</taxon>
        <taxon>Ictaluridae</taxon>
        <taxon>Ictalurus</taxon>
    </lineage>
</organism>
<dbReference type="Pfam" id="PF14580">
    <property type="entry name" value="LRR_9"/>
    <property type="match status" value="1"/>
</dbReference>
<dbReference type="SUPFAM" id="SSF52540">
    <property type="entry name" value="P-loop containing nucleoside triphosphate hydrolases"/>
    <property type="match status" value="1"/>
</dbReference>
<gene>
    <name evidence="7" type="primary">lrguk</name>
</gene>
<evidence type="ECO:0000256" key="2">
    <source>
        <dbReference type="ARBA" id="ARBA00022679"/>
    </source>
</evidence>
<dbReference type="GO" id="GO:0004385">
    <property type="term" value="F:GMP kinase activity"/>
    <property type="evidence" value="ECO:0007669"/>
    <property type="project" value="TreeGrafter"/>
</dbReference>
<protein>
    <submittedName>
        <fullName evidence="7">Leucine-rich repeat and guanylate kinase domain-containing protein isoform X1</fullName>
    </submittedName>
</protein>
<feature type="compositionally biased region" description="Polar residues" evidence="4">
    <location>
        <begin position="724"/>
        <end position="740"/>
    </location>
</feature>
<dbReference type="Gene3D" id="3.80.10.10">
    <property type="entry name" value="Ribonuclease Inhibitor"/>
    <property type="match status" value="2"/>
</dbReference>
<dbReference type="CDD" id="cd00071">
    <property type="entry name" value="GMPK"/>
    <property type="match status" value="1"/>
</dbReference>
<dbReference type="PROSITE" id="PS50052">
    <property type="entry name" value="GUANYLATE_KINASE_2"/>
    <property type="match status" value="1"/>
</dbReference>
<dbReference type="PROSITE" id="PS51450">
    <property type="entry name" value="LRR"/>
    <property type="match status" value="6"/>
</dbReference>
<evidence type="ECO:0000256" key="4">
    <source>
        <dbReference type="SAM" id="MobiDB-lite"/>
    </source>
</evidence>
<dbReference type="GeneID" id="108279448"/>
<evidence type="ECO:0000259" key="5">
    <source>
        <dbReference type="PROSITE" id="PS50052"/>
    </source>
</evidence>
<dbReference type="InterPro" id="IPR027417">
    <property type="entry name" value="P-loop_NTPase"/>
</dbReference>
<dbReference type="SMART" id="SM00365">
    <property type="entry name" value="LRR_SD22"/>
    <property type="match status" value="5"/>
</dbReference>
<evidence type="ECO:0000256" key="1">
    <source>
        <dbReference type="ARBA" id="ARBA00022614"/>
    </source>
</evidence>
<evidence type="ECO:0000256" key="3">
    <source>
        <dbReference type="ARBA" id="ARBA00022737"/>
    </source>
</evidence>
<sequence>MPVSVQQASNAVLTCQTTGNPPESRGQDDRNTTFDAESPQAEEKESEEEQKDMENGELTEEDVSKHLSNLGRSATGLLHVYLSLSLPGKRLKNVSILSNYIHLQKLEIPNNKIKDLSCVSQMPYLIVLDASHNEISDFFGFQPPKNLKEVDFSHNHISSMKDLSAYTSLRKLILDYNSISEIRGLEKCSRLTHLSMEHNKILRISGLRNLPLRQLCLKGNLIKRIENLQTLQSLQILDLSSNRIQSLSGLQDLHLLGNINLESNMIGEIKECTYVQYLLLLRELNLKRNPIQEQPDYRLAVIFILNHLTVMDERPVTVEEKVSAVNKYDPSLEVVAARDHMIHMMYQHMQPQGIFDSTLPSLDTPYPMLVLTGPQACGKRELAHKLCHEYSEYFGYGTCHTTREPYFGEEDGCDYHFVQNEEFQNMIRMGKFVQTTQYGGHWYGLSREAIESMAREGLACCVHMELEGVFSLKTSHFEPRYVLLIPTRTEDYISHMKARGFYTEGQIEKAVSRIDFYAKINRERPGFFDSVILCDDRKEAYRALRQLIKEYLGLEEQEKEGGRSSRVTPQNATTDEGGGSTAAKKLDAILTDSFSQNYYSKVQARQKTSAELASIHRRQQMVREALVGKIPRAYTQLFKRYVHTAPSLLTPHSQSAEHNEDSSSEESCSSSGLSMHSSAGVLSMGSPADGLDAGSEPKVEPLDVSLLGQNLETLKDHMEPGLSPDSSLSAPEQASPTVVSSPGRPGSKAKPILPPIPMGRKAAEFGSKHQETEQAGQVDDQS</sequence>
<feature type="compositionally biased region" description="Polar residues" evidence="4">
    <location>
        <begin position="565"/>
        <end position="574"/>
    </location>
</feature>
<keyword evidence="1" id="KW-0433">Leucine-rich repeat</keyword>
<dbReference type="InterPro" id="IPR001611">
    <property type="entry name" value="Leu-rich_rpt"/>
</dbReference>
<keyword evidence="7" id="KW-0418">Kinase</keyword>
<proteinExistence type="predicted"/>
<keyword evidence="6" id="KW-1185">Reference proteome</keyword>
<dbReference type="Gene3D" id="3.40.50.300">
    <property type="entry name" value="P-loop containing nucleotide triphosphate hydrolases"/>
    <property type="match status" value="1"/>
</dbReference>
<dbReference type="InterPro" id="IPR025875">
    <property type="entry name" value="Leu-rich_rpt_4"/>
</dbReference>
<dbReference type="InterPro" id="IPR032675">
    <property type="entry name" value="LRR_dom_sf"/>
</dbReference>
<feature type="compositionally biased region" description="Polar residues" evidence="4">
    <location>
        <begin position="773"/>
        <end position="782"/>
    </location>
</feature>
<evidence type="ECO:0000313" key="6">
    <source>
        <dbReference type="Proteomes" id="UP000221080"/>
    </source>
</evidence>
<feature type="compositionally biased region" description="Low complexity" evidence="4">
    <location>
        <begin position="665"/>
        <end position="678"/>
    </location>
</feature>
<dbReference type="SUPFAM" id="SSF52058">
    <property type="entry name" value="L domain-like"/>
    <property type="match status" value="1"/>
</dbReference>
<dbReference type="CTD" id="136332"/>
<evidence type="ECO:0000313" key="7">
    <source>
        <dbReference type="RefSeq" id="XP_017349193.1"/>
    </source>
</evidence>
<dbReference type="STRING" id="7998.ENSIPUP00000031772"/>
<feature type="domain" description="Guanylate kinase-like" evidence="5">
    <location>
        <begin position="366"/>
        <end position="549"/>
    </location>
</feature>
<feature type="region of interest" description="Disordered" evidence="4">
    <location>
        <begin position="651"/>
        <end position="698"/>
    </location>
</feature>
<dbReference type="Pfam" id="PF00625">
    <property type="entry name" value="Guanylate_kin"/>
    <property type="match status" value="1"/>
</dbReference>
<dbReference type="RefSeq" id="XP_017349193.1">
    <property type="nucleotide sequence ID" value="XM_017493704.3"/>
</dbReference>
<feature type="compositionally biased region" description="Acidic residues" evidence="4">
    <location>
        <begin position="44"/>
        <end position="58"/>
    </location>
</feature>
<dbReference type="SMART" id="SM00072">
    <property type="entry name" value="GuKc"/>
    <property type="match status" value="1"/>
</dbReference>
<dbReference type="Pfam" id="PF12799">
    <property type="entry name" value="LRR_4"/>
    <property type="match status" value="1"/>
</dbReference>
<keyword evidence="3" id="KW-0677">Repeat</keyword>
<dbReference type="PANTHER" id="PTHR23117">
    <property type="entry name" value="GUANYLATE KINASE-RELATED"/>
    <property type="match status" value="1"/>
</dbReference>
<dbReference type="OrthoDB" id="6334211at2759"/>
<dbReference type="FunFam" id="3.40.50.300:FF:000828">
    <property type="entry name" value="leucine-rich repeat and guanylate kinase domain-containing protein-like"/>
    <property type="match status" value="1"/>
</dbReference>
<keyword evidence="2" id="KW-0808">Transferase</keyword>
<reference evidence="6" key="1">
    <citation type="journal article" date="2016" name="Nat. Commun.">
        <title>The channel catfish genome sequence provides insights into the evolution of scale formation in teleosts.</title>
        <authorList>
            <person name="Liu Z."/>
            <person name="Liu S."/>
            <person name="Yao J."/>
            <person name="Bao L."/>
            <person name="Zhang J."/>
            <person name="Li Y."/>
            <person name="Jiang C."/>
            <person name="Sun L."/>
            <person name="Wang R."/>
            <person name="Zhang Y."/>
            <person name="Zhou T."/>
            <person name="Zeng Q."/>
            <person name="Fu Q."/>
            <person name="Gao S."/>
            <person name="Li N."/>
            <person name="Koren S."/>
            <person name="Jiang Y."/>
            <person name="Zimin A."/>
            <person name="Xu P."/>
            <person name="Phillippy A.M."/>
            <person name="Geng X."/>
            <person name="Song L."/>
            <person name="Sun F."/>
            <person name="Li C."/>
            <person name="Wang X."/>
            <person name="Chen A."/>
            <person name="Jin Y."/>
            <person name="Yuan Z."/>
            <person name="Yang Y."/>
            <person name="Tan S."/>
            <person name="Peatman E."/>
            <person name="Lu J."/>
            <person name="Qin Z."/>
            <person name="Dunham R."/>
            <person name="Li Z."/>
            <person name="Sonstegard T."/>
            <person name="Feng J."/>
            <person name="Danzmann R.G."/>
            <person name="Schroeder S."/>
            <person name="Scheffler B."/>
            <person name="Duke M.V."/>
            <person name="Ballard L."/>
            <person name="Kucuktas H."/>
            <person name="Kaltenboeck L."/>
            <person name="Liu H."/>
            <person name="Armbruster J."/>
            <person name="Xie Y."/>
            <person name="Kirby M.L."/>
            <person name="Tian Y."/>
            <person name="Flanagan M.E."/>
            <person name="Mu W."/>
            <person name="Waldbieser G.C."/>
        </authorList>
    </citation>
    <scope>NUCLEOTIDE SEQUENCE [LARGE SCALE GENOMIC DNA]</scope>
    <source>
        <strain evidence="6">SDA103</strain>
    </source>
</reference>
<dbReference type="AlphaFoldDB" id="A0A2D0T2P8"/>
<dbReference type="InterPro" id="IPR008145">
    <property type="entry name" value="GK/Ca_channel_bsu"/>
</dbReference>
<dbReference type="KEGG" id="ipu:108279448"/>
<dbReference type="GO" id="GO:0005829">
    <property type="term" value="C:cytosol"/>
    <property type="evidence" value="ECO:0007669"/>
    <property type="project" value="TreeGrafter"/>
</dbReference>
<accession>A0A2D0T2P8</accession>
<dbReference type="InterPro" id="IPR008144">
    <property type="entry name" value="Guanylate_kin-like_dom"/>
</dbReference>
<reference evidence="7" key="2">
    <citation type="submission" date="2025-08" db="UniProtKB">
        <authorList>
            <consortium name="RefSeq"/>
        </authorList>
    </citation>
    <scope>IDENTIFICATION</scope>
    <source>
        <tissue evidence="7">Blood</tissue>
    </source>
</reference>
<feature type="compositionally biased region" description="Polar residues" evidence="4">
    <location>
        <begin position="1"/>
        <end position="21"/>
    </location>
</feature>
<dbReference type="Proteomes" id="UP000221080">
    <property type="component" value="Chromosome 19"/>
</dbReference>